<accession>F7PT67</accession>
<dbReference type="AlphaFoldDB" id="F7PT67"/>
<organism evidence="2 3">
    <name type="scientific">Haloplasma contractile SSD-17B</name>
    <dbReference type="NCBI Taxonomy" id="1033810"/>
    <lineage>
        <taxon>Bacteria</taxon>
        <taxon>Bacillati</taxon>
        <taxon>Mycoplasmatota</taxon>
        <taxon>Mollicutes</taxon>
        <taxon>Haloplasmatales</taxon>
        <taxon>Haloplasmataceae</taxon>
        <taxon>Haloplasma</taxon>
    </lineage>
</organism>
<dbReference type="RefSeq" id="WP_008824904.1">
    <property type="nucleotide sequence ID" value="NZ_AFNU02000004.1"/>
</dbReference>
<protein>
    <submittedName>
        <fullName evidence="2">Uncharacterized protein</fullName>
    </submittedName>
</protein>
<dbReference type="InParanoid" id="F7PT67"/>
<reference evidence="2 3" key="1">
    <citation type="journal article" date="2011" name="J. Bacteriol.">
        <title>Genome sequence of Haloplasma contractile, an unusual contractile bacterium from a deep-sea anoxic brine lake.</title>
        <authorList>
            <person name="Antunes A."/>
            <person name="Alam I."/>
            <person name="El Dorry H."/>
            <person name="Siam R."/>
            <person name="Robertson A."/>
            <person name="Bajic V.B."/>
            <person name="Stingl U."/>
        </authorList>
    </citation>
    <scope>NUCLEOTIDE SEQUENCE [LARGE SCALE GENOMIC DNA]</scope>
    <source>
        <strain evidence="2 3">SSD-17B</strain>
    </source>
</reference>
<feature type="region of interest" description="Disordered" evidence="1">
    <location>
        <begin position="1"/>
        <end position="33"/>
    </location>
</feature>
<dbReference type="eggNOG" id="ENOG502ZV8R">
    <property type="taxonomic scope" value="Bacteria"/>
</dbReference>
<keyword evidence="3" id="KW-1185">Reference proteome</keyword>
<dbReference type="EMBL" id="AFNU02000004">
    <property type="protein sequence ID" value="ERJ12517.1"/>
    <property type="molecule type" value="Genomic_DNA"/>
</dbReference>
<name>F7PT67_9MOLU</name>
<dbReference type="Proteomes" id="UP000005707">
    <property type="component" value="Unassembled WGS sequence"/>
</dbReference>
<evidence type="ECO:0000313" key="3">
    <source>
        <dbReference type="Proteomes" id="UP000005707"/>
    </source>
</evidence>
<gene>
    <name evidence="2" type="ORF">HLPCO_001503</name>
</gene>
<proteinExistence type="predicted"/>
<evidence type="ECO:0000313" key="2">
    <source>
        <dbReference type="EMBL" id="ERJ12517.1"/>
    </source>
</evidence>
<dbReference type="OrthoDB" id="9933820at2"/>
<dbReference type="STRING" id="1033810.HLPCO_001503"/>
<comment type="caution">
    <text evidence="2">The sequence shown here is derived from an EMBL/GenBank/DDBJ whole genome shotgun (WGS) entry which is preliminary data.</text>
</comment>
<sequence length="96" mass="11506">MANQKYYPTKRYSNHRSDNSIARPVAATNRGRYQKGYQNNLTNATRRTETYSRDKVVIVTESVNVVDFNNDNFTYNFDNINQRTNNHNYYDKRRKK</sequence>
<reference evidence="2 3" key="2">
    <citation type="journal article" date="2013" name="PLoS ONE">
        <title>INDIGO - INtegrated Data Warehouse of MIcrobial GenOmes with Examples from the Red Sea Extremophiles.</title>
        <authorList>
            <person name="Alam I."/>
            <person name="Antunes A."/>
            <person name="Kamau A.A."/>
            <person name="Ba Alawi W."/>
            <person name="Kalkatawi M."/>
            <person name="Stingl U."/>
            <person name="Bajic V.B."/>
        </authorList>
    </citation>
    <scope>NUCLEOTIDE SEQUENCE [LARGE SCALE GENOMIC DNA]</scope>
    <source>
        <strain evidence="2 3">SSD-17B</strain>
    </source>
</reference>
<evidence type="ECO:0000256" key="1">
    <source>
        <dbReference type="SAM" id="MobiDB-lite"/>
    </source>
</evidence>